<proteinExistence type="predicted"/>
<protein>
    <submittedName>
        <fullName evidence="1">DUF3422 domain-containing protein</fullName>
    </submittedName>
</protein>
<sequence>MELSSQKNHPLRLQLANEVHARPFLKISQRSVIIHLGIFNSENPEVHRRLLDELCISLSITPPPIIYSAFFFETNAFTIKWSRHTEFSSFSFVFPLKESSSSTFKGNFSDWLPSDWFNSIQTSLISAVRVFALNQSDHSDKEALIHSIFNGRLLVNSHILSGGEVLCDWKVNTDGFSNMVVYDVDFRERQLGRAVQRLLEIEDYRMMALLALPIAREMAQELFYLESELSNFISLIDSGQSTTDADLLIQLTSLSAKIHKYYHHSSRFSASIAYDDIVRSRIQELRETRIEGYPTVGEFMDRRLKPAIDTCRTIVVRHEQLAKNVSRAADLLRTRVNLVQEKQTNSLLEGMNKTATSQLLMQKAVEGLSVAAISYYIVNLIGVGLKALHHLGVEVDVEVAEFILLFPTVYVVYQHSLAIKKIKVH</sequence>
<evidence type="ECO:0000313" key="2">
    <source>
        <dbReference type="Proteomes" id="UP001165395"/>
    </source>
</evidence>
<dbReference type="RefSeq" id="WP_227181786.1">
    <property type="nucleotide sequence ID" value="NZ_JAJBZT010000011.1"/>
</dbReference>
<dbReference type="Proteomes" id="UP001165395">
    <property type="component" value="Unassembled WGS sequence"/>
</dbReference>
<dbReference type="EMBL" id="JAJBZT010000011">
    <property type="protein sequence ID" value="MCB6184967.1"/>
    <property type="molecule type" value="Genomic_DNA"/>
</dbReference>
<organism evidence="1 2">
    <name type="scientific">Leeia speluncae</name>
    <dbReference type="NCBI Taxonomy" id="2884804"/>
    <lineage>
        <taxon>Bacteria</taxon>
        <taxon>Pseudomonadati</taxon>
        <taxon>Pseudomonadota</taxon>
        <taxon>Betaproteobacteria</taxon>
        <taxon>Neisseriales</taxon>
        <taxon>Leeiaceae</taxon>
        <taxon>Leeia</taxon>
    </lineage>
</organism>
<reference evidence="1" key="1">
    <citation type="submission" date="2021-10" db="EMBL/GenBank/DDBJ databases">
        <title>The complete genome sequence of Leeia sp. TBRC 13508.</title>
        <authorList>
            <person name="Charoenyingcharoen P."/>
            <person name="Yukphan P."/>
        </authorList>
    </citation>
    <scope>NUCLEOTIDE SEQUENCE</scope>
    <source>
        <strain evidence="1">TBRC 13508</strain>
    </source>
</reference>
<accession>A0ABS8DA08</accession>
<evidence type="ECO:0000313" key="1">
    <source>
        <dbReference type="EMBL" id="MCB6184967.1"/>
    </source>
</evidence>
<name>A0ABS8DA08_9NEIS</name>
<gene>
    <name evidence="1" type="ORF">LIN78_15570</name>
</gene>
<comment type="caution">
    <text evidence="1">The sequence shown here is derived from an EMBL/GenBank/DDBJ whole genome shotgun (WGS) entry which is preliminary data.</text>
</comment>
<dbReference type="Pfam" id="PF11902">
    <property type="entry name" value="DUF3422"/>
    <property type="match status" value="1"/>
</dbReference>
<dbReference type="InterPro" id="IPR021830">
    <property type="entry name" value="DUF3422"/>
</dbReference>
<keyword evidence="2" id="KW-1185">Reference proteome</keyword>